<protein>
    <submittedName>
        <fullName evidence="1">Uncharacterized protein</fullName>
    </submittedName>
</protein>
<evidence type="ECO:0000313" key="2">
    <source>
        <dbReference type="Proteomes" id="UP000004810"/>
    </source>
</evidence>
<dbReference type="Proteomes" id="UP000004810">
    <property type="component" value="Unassembled WGS sequence"/>
</dbReference>
<organism evidence="1 2">
    <name type="scientific">Wuchereria bancrofti</name>
    <dbReference type="NCBI Taxonomy" id="6293"/>
    <lineage>
        <taxon>Eukaryota</taxon>
        <taxon>Metazoa</taxon>
        <taxon>Ecdysozoa</taxon>
        <taxon>Nematoda</taxon>
        <taxon>Chromadorea</taxon>
        <taxon>Rhabditida</taxon>
        <taxon>Spirurina</taxon>
        <taxon>Spiruromorpha</taxon>
        <taxon>Filarioidea</taxon>
        <taxon>Onchocercidae</taxon>
        <taxon>Wuchereria</taxon>
    </lineage>
</organism>
<dbReference type="EMBL" id="ADBV01002405">
    <property type="protein sequence ID" value="EJW83136.1"/>
    <property type="molecule type" value="Genomic_DNA"/>
</dbReference>
<reference evidence="2" key="1">
    <citation type="submission" date="2012-08" db="EMBL/GenBank/DDBJ databases">
        <title>The Genome Sequence of Wuchereria bancrofti.</title>
        <authorList>
            <person name="Nutman T.B."/>
            <person name="Fink D.L."/>
            <person name="Russ C."/>
            <person name="Young S."/>
            <person name="Zeng Q."/>
            <person name="Koehrsen M."/>
            <person name="Alvarado L."/>
            <person name="Berlin A."/>
            <person name="Chapman S.B."/>
            <person name="Chen Z."/>
            <person name="Freedman E."/>
            <person name="Gellesch M."/>
            <person name="Goldberg J."/>
            <person name="Griggs A."/>
            <person name="Gujja S."/>
            <person name="Heilman E.R."/>
            <person name="Heiman D."/>
            <person name="Hepburn T."/>
            <person name="Howarth C."/>
            <person name="Jen D."/>
            <person name="Larson L."/>
            <person name="Lewis B."/>
            <person name="Mehta T."/>
            <person name="Park D."/>
            <person name="Pearson M."/>
            <person name="Roberts A."/>
            <person name="Saif S."/>
            <person name="Shea T."/>
            <person name="Shenoy N."/>
            <person name="Sisk P."/>
            <person name="Stolte C."/>
            <person name="Sykes S."/>
            <person name="Walk T."/>
            <person name="White J."/>
            <person name="Yandava C."/>
            <person name="Haas B."/>
            <person name="Henn M.R."/>
            <person name="Nusbaum C."/>
            <person name="Birren B."/>
        </authorList>
    </citation>
    <scope>NUCLEOTIDE SEQUENCE [LARGE SCALE GENOMIC DNA]</scope>
    <source>
        <strain evidence="2">NA</strain>
    </source>
</reference>
<name>J9EL07_WUCBA</name>
<evidence type="ECO:0000313" key="1">
    <source>
        <dbReference type="EMBL" id="EJW83136.1"/>
    </source>
</evidence>
<sequence length="69" mass="7857">MTRNKSQYRIQQLKGAKANPLSPVFASQKSTAKAVPHYGDWMNEGYPKYLKTEDQGPSEIFMSLRLLIP</sequence>
<dbReference type="AlphaFoldDB" id="J9EL07"/>
<proteinExistence type="predicted"/>
<gene>
    <name evidence="1" type="ORF">WUBG_05954</name>
</gene>
<feature type="non-terminal residue" evidence="1">
    <location>
        <position position="69"/>
    </location>
</feature>
<accession>J9EL07</accession>
<comment type="caution">
    <text evidence="1">The sequence shown here is derived from an EMBL/GenBank/DDBJ whole genome shotgun (WGS) entry which is preliminary data.</text>
</comment>